<feature type="transmembrane region" description="Helical" evidence="4">
    <location>
        <begin position="46"/>
        <end position="70"/>
    </location>
</feature>
<dbReference type="GO" id="GO:1901982">
    <property type="term" value="F:maltose binding"/>
    <property type="evidence" value="ECO:0007669"/>
    <property type="project" value="TreeGrafter"/>
</dbReference>
<dbReference type="PANTHER" id="PTHR30061:SF50">
    <property type="entry name" value="MALTOSE_MALTODEXTRIN-BINDING PERIPLASMIC PROTEIN"/>
    <property type="match status" value="1"/>
</dbReference>
<evidence type="ECO:0000313" key="6">
    <source>
        <dbReference type="Proteomes" id="UP000030661"/>
    </source>
</evidence>
<proteinExistence type="inferred from homology"/>
<keyword evidence="3" id="KW-0732">Signal</keyword>
<dbReference type="GO" id="GO:0042956">
    <property type="term" value="P:maltodextrin transmembrane transport"/>
    <property type="evidence" value="ECO:0007669"/>
    <property type="project" value="TreeGrafter"/>
</dbReference>
<accession>A0A081C8Z0</accession>
<dbReference type="AlphaFoldDB" id="A0A081C8Z0"/>
<sequence>MPVYMCLLIQRYVQEREEWLLDRCDGAAAFASVVPKEVSRMSAKRIFAVVLALSLLLVSVASAEVTLQVWNRNGLMGDIVNAFNAKMEAEGKAIKAEFTLVPYEEQQVKFITALSAQTAPDVYGLDLINFPYFNSIGAFADITEKVNALPFKDQFNPGMAREGIWEGKIYAVPLYNDNSALFYNKKLFAEAGLTDPPKTWAQVKEYAEKLTKGDQYGITFCGAVAGMTAFTWTPHLWMNGGDVGTEENAARTTVTLNSKEAEEALQYWADLAKFAPEGAPTYTYADYYNGFTSEKVGMIFGGSWHIAAMSNDKPLLDFGVALFPTPKEGQPSSSFMGGDNIGICSQTQHFEEAWEFVNFAVSEDAQLDVIAKANTVPGRLDLANKNEYFDEDPRYYVFAEAGKVGKAPYTTKWVEETNVLGAMIVEALATKGDQSVKPILEKAAQEMGALWK</sequence>
<keyword evidence="6" id="KW-1185">Reference proteome</keyword>
<name>A0A081C8Z0_VECG1</name>
<protein>
    <submittedName>
        <fullName evidence="5">Extracellular solute-binding protein family 1</fullName>
    </submittedName>
</protein>
<evidence type="ECO:0000256" key="3">
    <source>
        <dbReference type="ARBA" id="ARBA00022729"/>
    </source>
</evidence>
<evidence type="ECO:0000313" key="5">
    <source>
        <dbReference type="EMBL" id="GAK61045.1"/>
    </source>
</evidence>
<dbReference type="CDD" id="cd13585">
    <property type="entry name" value="PBP2_TMBP_like"/>
    <property type="match status" value="1"/>
</dbReference>
<keyword evidence="2" id="KW-0813">Transport</keyword>
<gene>
    <name evidence="5" type="ORF">U27_00943</name>
</gene>
<keyword evidence="4" id="KW-0472">Membrane</keyword>
<dbReference type="STRING" id="1499967.U27_00943"/>
<dbReference type="SUPFAM" id="SSF53850">
    <property type="entry name" value="Periplasmic binding protein-like II"/>
    <property type="match status" value="1"/>
</dbReference>
<evidence type="ECO:0000256" key="1">
    <source>
        <dbReference type="ARBA" id="ARBA00008520"/>
    </source>
</evidence>
<reference evidence="5" key="1">
    <citation type="journal article" date="2015" name="PeerJ">
        <title>First genomic representation of candidate bacterial phylum KSB3 points to enhanced environmental sensing as a trigger of wastewater bulking.</title>
        <authorList>
            <person name="Sekiguchi Y."/>
            <person name="Ohashi A."/>
            <person name="Parks D.H."/>
            <person name="Yamauchi T."/>
            <person name="Tyson G.W."/>
            <person name="Hugenholtz P."/>
        </authorList>
    </citation>
    <scope>NUCLEOTIDE SEQUENCE [LARGE SCALE GENOMIC DNA]</scope>
</reference>
<dbReference type="eggNOG" id="COG1653">
    <property type="taxonomic scope" value="Bacteria"/>
</dbReference>
<evidence type="ECO:0000256" key="2">
    <source>
        <dbReference type="ARBA" id="ARBA00022448"/>
    </source>
</evidence>
<organism evidence="5">
    <name type="scientific">Vecturithrix granuli</name>
    <dbReference type="NCBI Taxonomy" id="1499967"/>
    <lineage>
        <taxon>Bacteria</taxon>
        <taxon>Candidatus Moduliflexota</taxon>
        <taxon>Candidatus Vecturitrichia</taxon>
        <taxon>Candidatus Vecturitrichales</taxon>
        <taxon>Candidatus Vecturitrichaceae</taxon>
        <taxon>Candidatus Vecturithrix</taxon>
    </lineage>
</organism>
<evidence type="ECO:0000256" key="4">
    <source>
        <dbReference type="SAM" id="Phobius"/>
    </source>
</evidence>
<keyword evidence="4" id="KW-0812">Transmembrane</keyword>
<comment type="similarity">
    <text evidence="1">Belongs to the bacterial solute-binding protein 1 family.</text>
</comment>
<dbReference type="Proteomes" id="UP000030661">
    <property type="component" value="Unassembled WGS sequence"/>
</dbReference>
<dbReference type="GO" id="GO:0015768">
    <property type="term" value="P:maltose transport"/>
    <property type="evidence" value="ECO:0007669"/>
    <property type="project" value="TreeGrafter"/>
</dbReference>
<dbReference type="HOGENOM" id="CLU_031285_10_0_0"/>
<keyword evidence="4" id="KW-1133">Transmembrane helix</keyword>
<dbReference type="EMBL" id="DF820476">
    <property type="protein sequence ID" value="GAK61045.1"/>
    <property type="molecule type" value="Genomic_DNA"/>
</dbReference>
<dbReference type="PANTHER" id="PTHR30061">
    <property type="entry name" value="MALTOSE-BINDING PERIPLASMIC PROTEIN"/>
    <property type="match status" value="1"/>
</dbReference>
<dbReference type="Gene3D" id="3.40.190.10">
    <property type="entry name" value="Periplasmic binding protein-like II"/>
    <property type="match status" value="2"/>
</dbReference>
<dbReference type="GO" id="GO:0055052">
    <property type="term" value="C:ATP-binding cassette (ABC) transporter complex, substrate-binding subunit-containing"/>
    <property type="evidence" value="ECO:0007669"/>
    <property type="project" value="TreeGrafter"/>
</dbReference>
<dbReference type="InterPro" id="IPR006059">
    <property type="entry name" value="SBP"/>
</dbReference>
<dbReference type="Pfam" id="PF01547">
    <property type="entry name" value="SBP_bac_1"/>
    <property type="match status" value="1"/>
</dbReference>